<evidence type="ECO:0000256" key="2">
    <source>
        <dbReference type="ARBA" id="ARBA00022475"/>
    </source>
</evidence>
<accession>A0A1W7A104</accession>
<dbReference type="GO" id="GO:0005886">
    <property type="term" value="C:plasma membrane"/>
    <property type="evidence" value="ECO:0007669"/>
    <property type="project" value="UniProtKB-SubCell"/>
</dbReference>
<keyword evidence="3 6" id="KW-0812">Transmembrane</keyword>
<name>A0A1W7A104_9HYPH</name>
<feature type="transmembrane region" description="Helical" evidence="6">
    <location>
        <begin position="132"/>
        <end position="153"/>
    </location>
</feature>
<dbReference type="PANTHER" id="PTHR47089">
    <property type="entry name" value="ABC TRANSPORTER, PERMEASE PROTEIN"/>
    <property type="match status" value="1"/>
</dbReference>
<dbReference type="OrthoDB" id="45037at2"/>
<dbReference type="STRING" id="1235591.CAK95_28570"/>
<evidence type="ECO:0000256" key="3">
    <source>
        <dbReference type="ARBA" id="ARBA00022692"/>
    </source>
</evidence>
<feature type="transmembrane region" description="Helical" evidence="6">
    <location>
        <begin position="249"/>
        <end position="278"/>
    </location>
</feature>
<sequence length="364" mass="39755">MPVASPAPDGASRRRLWRFNLEVRHDMPPWQQAVYLVVFLGFGFLISGLILVEAGVPAADLFDQLVVSTLTDVDNLRSVLFRAAPLMLIGLSAAIAFRARFWNLGLEGQMIWGGIGATIVSLYGIGPESIRIPIMILFASALAMAWIAIAALLKIRLGVNEIISTLLMNYVALNFLLHLVYGPWRDPHDGFPHSKAFEPFERLGEIGWGLSAALPLALTIAILVWWLVGFTRFGFYLRFVQANDRVAHAVGIPAITVTLGAVLISGALAGIGGFVVVSGQEGRLTQSFFEGYLFSGVLIAFLARNNPLAAVIVSVLVAMLFISGQSLQVFYQVPFSMVQLIEAIVVICVATSEFLIRHRIHVIR</sequence>
<organism evidence="7 8">
    <name type="scientific">Pseudorhodoplanes sinuspersici</name>
    <dbReference type="NCBI Taxonomy" id="1235591"/>
    <lineage>
        <taxon>Bacteria</taxon>
        <taxon>Pseudomonadati</taxon>
        <taxon>Pseudomonadota</taxon>
        <taxon>Alphaproteobacteria</taxon>
        <taxon>Hyphomicrobiales</taxon>
        <taxon>Pseudorhodoplanes</taxon>
    </lineage>
</organism>
<protein>
    <submittedName>
        <fullName evidence="7">ABC transporter permease</fullName>
    </submittedName>
</protein>
<evidence type="ECO:0000313" key="7">
    <source>
        <dbReference type="EMBL" id="ARQ03259.1"/>
    </source>
</evidence>
<dbReference type="KEGG" id="psin:CAK95_28570"/>
<comment type="subcellular location">
    <subcellularLocation>
        <location evidence="1">Cell membrane</location>
        <topology evidence="1">Multi-pass membrane protein</topology>
    </subcellularLocation>
</comment>
<evidence type="ECO:0000256" key="1">
    <source>
        <dbReference type="ARBA" id="ARBA00004651"/>
    </source>
</evidence>
<evidence type="ECO:0000313" key="8">
    <source>
        <dbReference type="Proteomes" id="UP000194137"/>
    </source>
</evidence>
<dbReference type="InterPro" id="IPR001851">
    <property type="entry name" value="ABC_transp_permease"/>
</dbReference>
<keyword evidence="2" id="KW-1003">Cell membrane</keyword>
<dbReference type="EMBL" id="CP021112">
    <property type="protein sequence ID" value="ARQ03259.1"/>
    <property type="molecule type" value="Genomic_DNA"/>
</dbReference>
<feature type="transmembrane region" description="Helical" evidence="6">
    <location>
        <begin position="33"/>
        <end position="59"/>
    </location>
</feature>
<dbReference type="PANTHER" id="PTHR47089:SF1">
    <property type="entry name" value="GUANOSINE ABC TRANSPORTER PERMEASE PROTEIN NUPP"/>
    <property type="match status" value="1"/>
</dbReference>
<proteinExistence type="predicted"/>
<feature type="transmembrane region" description="Helical" evidence="6">
    <location>
        <begin position="337"/>
        <end position="356"/>
    </location>
</feature>
<dbReference type="CDD" id="cd06580">
    <property type="entry name" value="TM_PBP1_transp_TpRbsC_like"/>
    <property type="match status" value="1"/>
</dbReference>
<keyword evidence="5 6" id="KW-0472">Membrane</keyword>
<feature type="transmembrane region" description="Helical" evidence="6">
    <location>
        <begin position="79"/>
        <end position="97"/>
    </location>
</feature>
<feature type="transmembrane region" description="Helical" evidence="6">
    <location>
        <begin position="165"/>
        <end position="184"/>
    </location>
</feature>
<feature type="transmembrane region" description="Helical" evidence="6">
    <location>
        <begin position="206"/>
        <end position="228"/>
    </location>
</feature>
<dbReference type="AlphaFoldDB" id="A0A1W7A104"/>
<feature type="transmembrane region" description="Helical" evidence="6">
    <location>
        <begin position="310"/>
        <end position="331"/>
    </location>
</feature>
<feature type="transmembrane region" description="Helical" evidence="6">
    <location>
        <begin position="109"/>
        <end position="126"/>
    </location>
</feature>
<feature type="transmembrane region" description="Helical" evidence="6">
    <location>
        <begin position="284"/>
        <end position="303"/>
    </location>
</feature>
<dbReference type="Pfam" id="PF02653">
    <property type="entry name" value="BPD_transp_2"/>
    <property type="match status" value="1"/>
</dbReference>
<evidence type="ECO:0000256" key="6">
    <source>
        <dbReference type="SAM" id="Phobius"/>
    </source>
</evidence>
<reference evidence="7 8" key="1">
    <citation type="submission" date="2017-05" db="EMBL/GenBank/DDBJ databases">
        <title>Full genome sequence of Pseudorhodoplanes sinuspersici.</title>
        <authorList>
            <person name="Dastgheib S.M.M."/>
            <person name="Shavandi M."/>
            <person name="Tirandaz H."/>
        </authorList>
    </citation>
    <scope>NUCLEOTIDE SEQUENCE [LARGE SCALE GENOMIC DNA]</scope>
    <source>
        <strain evidence="7 8">RIPI110</strain>
    </source>
</reference>
<keyword evidence="8" id="KW-1185">Reference proteome</keyword>
<dbReference type="GO" id="GO:0022857">
    <property type="term" value="F:transmembrane transporter activity"/>
    <property type="evidence" value="ECO:0007669"/>
    <property type="project" value="InterPro"/>
</dbReference>
<gene>
    <name evidence="7" type="ORF">CAK95_28570</name>
</gene>
<dbReference type="Proteomes" id="UP000194137">
    <property type="component" value="Chromosome"/>
</dbReference>
<keyword evidence="4 6" id="KW-1133">Transmembrane helix</keyword>
<evidence type="ECO:0000256" key="5">
    <source>
        <dbReference type="ARBA" id="ARBA00023136"/>
    </source>
</evidence>
<evidence type="ECO:0000256" key="4">
    <source>
        <dbReference type="ARBA" id="ARBA00022989"/>
    </source>
</evidence>